<name>A0ABW3LW58_9GAMM</name>
<keyword evidence="3" id="KW-1185">Reference proteome</keyword>
<evidence type="ECO:0000313" key="3">
    <source>
        <dbReference type="Proteomes" id="UP001597033"/>
    </source>
</evidence>
<feature type="transmembrane region" description="Helical" evidence="1">
    <location>
        <begin position="29"/>
        <end position="56"/>
    </location>
</feature>
<dbReference type="EMBL" id="JBHTKN010000006">
    <property type="protein sequence ID" value="MFD1042707.1"/>
    <property type="molecule type" value="Genomic_DNA"/>
</dbReference>
<proteinExistence type="predicted"/>
<gene>
    <name evidence="2" type="ORF">ACFQ2N_10150</name>
</gene>
<feature type="transmembrane region" description="Helical" evidence="1">
    <location>
        <begin position="130"/>
        <end position="147"/>
    </location>
</feature>
<evidence type="ECO:0000313" key="2">
    <source>
        <dbReference type="EMBL" id="MFD1042707.1"/>
    </source>
</evidence>
<keyword evidence="1" id="KW-0472">Membrane</keyword>
<evidence type="ECO:0008006" key="4">
    <source>
        <dbReference type="Google" id="ProtNLM"/>
    </source>
</evidence>
<comment type="caution">
    <text evidence="2">The sequence shown here is derived from an EMBL/GenBank/DDBJ whole genome shotgun (WGS) entry which is preliminary data.</text>
</comment>
<dbReference type="Proteomes" id="UP001597033">
    <property type="component" value="Unassembled WGS sequence"/>
</dbReference>
<feature type="transmembrane region" description="Helical" evidence="1">
    <location>
        <begin position="76"/>
        <end position="95"/>
    </location>
</feature>
<reference evidence="3" key="1">
    <citation type="journal article" date="2019" name="Int. J. Syst. Evol. Microbiol.">
        <title>The Global Catalogue of Microorganisms (GCM) 10K type strain sequencing project: providing services to taxonomists for standard genome sequencing and annotation.</title>
        <authorList>
            <consortium name="The Broad Institute Genomics Platform"/>
            <consortium name="The Broad Institute Genome Sequencing Center for Infectious Disease"/>
            <person name="Wu L."/>
            <person name="Ma J."/>
        </authorList>
    </citation>
    <scope>NUCLEOTIDE SEQUENCE [LARGE SCALE GENOMIC DNA]</scope>
    <source>
        <strain evidence="3">CCUG 55854</strain>
    </source>
</reference>
<organism evidence="2 3">
    <name type="scientific">Pseudoxanthomonas kaohsiungensis</name>
    <dbReference type="NCBI Taxonomy" id="283923"/>
    <lineage>
        <taxon>Bacteria</taxon>
        <taxon>Pseudomonadati</taxon>
        <taxon>Pseudomonadota</taxon>
        <taxon>Gammaproteobacteria</taxon>
        <taxon>Lysobacterales</taxon>
        <taxon>Lysobacteraceae</taxon>
        <taxon>Pseudoxanthomonas</taxon>
    </lineage>
</organism>
<protein>
    <recommendedName>
        <fullName evidence="4">CPBP family intramembrane metalloprotease</fullName>
    </recommendedName>
</protein>
<feature type="transmembrane region" description="Helical" evidence="1">
    <location>
        <begin position="107"/>
        <end position="124"/>
    </location>
</feature>
<keyword evidence="1" id="KW-1133">Transmembrane helix</keyword>
<dbReference type="RefSeq" id="WP_162377825.1">
    <property type="nucleotide sequence ID" value="NZ_JBHTKN010000006.1"/>
</dbReference>
<feature type="transmembrane region" description="Helical" evidence="1">
    <location>
        <begin position="154"/>
        <end position="172"/>
    </location>
</feature>
<accession>A0ABW3LW58</accession>
<keyword evidence="1" id="KW-0812">Transmembrane</keyword>
<sequence>MNSTGRGLDCAAVEGFLQRNFFEAALPRLLAACIPLSILVFLLQNAAESILAWLAMELSLPSRLGQVQASQAVTPWLSPLLLAPLIENLICLAWIRLLAGPLGNGRWIVPSVVAGIATAFHTIIYREVVYLSIFINFFVFCALMHNTKNKVHGYLASVMVHALTNLLVLLQLRGIA</sequence>
<evidence type="ECO:0000256" key="1">
    <source>
        <dbReference type="SAM" id="Phobius"/>
    </source>
</evidence>